<dbReference type="RefSeq" id="WP_179169486.1">
    <property type="nucleotide sequence ID" value="NZ_CP058529.1"/>
</dbReference>
<dbReference type="AlphaFoldDB" id="A0A7D5GI44"/>
<protein>
    <submittedName>
        <fullName evidence="1">DUF2250 domain-containing protein</fullName>
    </submittedName>
</protein>
<organism evidence="1 2">
    <name type="scientific">Halorarum halophilum</name>
    <dbReference type="NCBI Taxonomy" id="2743090"/>
    <lineage>
        <taxon>Archaea</taxon>
        <taxon>Methanobacteriati</taxon>
        <taxon>Methanobacteriota</taxon>
        <taxon>Stenosarchaea group</taxon>
        <taxon>Halobacteria</taxon>
        <taxon>Halobacteriales</taxon>
        <taxon>Haloferacaceae</taxon>
        <taxon>Halorarum</taxon>
    </lineage>
</organism>
<evidence type="ECO:0000313" key="2">
    <source>
        <dbReference type="Proteomes" id="UP000509750"/>
    </source>
</evidence>
<reference evidence="1 2" key="1">
    <citation type="submission" date="2020-07" db="EMBL/GenBank/DDBJ databases">
        <title>Gai3-2, isolated from salt lake.</title>
        <authorList>
            <person name="Cui H."/>
            <person name="Shi X."/>
        </authorList>
    </citation>
    <scope>NUCLEOTIDE SEQUENCE [LARGE SCALE GENOMIC DNA]</scope>
    <source>
        <strain evidence="1 2">Gai3-2</strain>
    </source>
</reference>
<evidence type="ECO:0000313" key="1">
    <source>
        <dbReference type="EMBL" id="QLG27911.1"/>
    </source>
</evidence>
<dbReference type="InterPro" id="IPR036390">
    <property type="entry name" value="WH_DNA-bd_sf"/>
</dbReference>
<accession>A0A7D5GI44</accession>
<keyword evidence="2" id="KW-1185">Reference proteome</keyword>
<proteinExistence type="predicted"/>
<gene>
    <name evidence="1" type="ORF">HUG10_10250</name>
</gene>
<dbReference type="KEGG" id="halg:HUG10_10250"/>
<dbReference type="EMBL" id="CP058529">
    <property type="protein sequence ID" value="QLG27911.1"/>
    <property type="molecule type" value="Genomic_DNA"/>
</dbReference>
<name>A0A7D5GI44_9EURY</name>
<sequence>MPEPSSLTDTDRRVLSYLQDSGADYPALVAGNTGVHIPLVERRISVLVEYGLLERVTGESVYRITADGESALASFDGGTEVGRSTADAE</sequence>
<dbReference type="SUPFAM" id="SSF46785">
    <property type="entry name" value="Winged helix' DNA-binding domain"/>
    <property type="match status" value="1"/>
</dbReference>
<dbReference type="OrthoDB" id="285635at2157"/>
<dbReference type="Gene3D" id="1.10.10.10">
    <property type="entry name" value="Winged helix-like DNA-binding domain superfamily/Winged helix DNA-binding domain"/>
    <property type="match status" value="1"/>
</dbReference>
<dbReference type="Proteomes" id="UP000509750">
    <property type="component" value="Chromosome"/>
</dbReference>
<dbReference type="Pfam" id="PF10007">
    <property type="entry name" value="DUF2250"/>
    <property type="match status" value="1"/>
</dbReference>
<dbReference type="InterPro" id="IPR036388">
    <property type="entry name" value="WH-like_DNA-bd_sf"/>
</dbReference>
<dbReference type="GeneID" id="56029217"/>
<dbReference type="InterPro" id="IPR019254">
    <property type="entry name" value="DUF2250"/>
</dbReference>